<dbReference type="InterPro" id="IPR029058">
    <property type="entry name" value="AB_hydrolase_fold"/>
</dbReference>
<evidence type="ECO:0000313" key="1">
    <source>
        <dbReference type="EMBL" id="TDN89841.1"/>
    </source>
</evidence>
<sequence length="302" mass="33075">MKHIKQVWRAATRSIAVMLAIGFVTGCASSTADRYRTIEQEAAASGFSALRFDLAPPVIGMLRASGISQAASRNEPQTLWVMIEGDGRAWLNVREPSRDPTPVDAVGWRLAQNISRDNVLYLARPCQFLSSIELQACSVDDWTNARFSEKWVGRLNAAIDDAKRTTRARQIVVAGYSGGGVMAALIAARRDDVAMLITIAAPLDHAAWTAHHGVAPLKGSLTVLSVRERLMRLPQVHVTGAEDKVVPTGLLQDFLRAYPADVPAELVTLPGIDHRMRTQIDISRIRSSRLLSQSIDGRDTYP</sequence>
<dbReference type="RefSeq" id="WP_112991933.1">
    <property type="nucleotide sequence ID" value="NZ_PTLZ01000002.1"/>
</dbReference>
<reference evidence="1 2" key="1">
    <citation type="submission" date="2019-03" db="EMBL/GenBank/DDBJ databases">
        <title>Genomic Encyclopedia of Type Strains, Phase IV (KMG-IV): sequencing the most valuable type-strain genomes for metagenomic binning, comparative biology and taxonomic classification.</title>
        <authorList>
            <person name="Goeker M."/>
        </authorList>
    </citation>
    <scope>NUCLEOTIDE SEQUENCE [LARGE SCALE GENOMIC DNA]</scope>
    <source>
        <strain evidence="1 2">DSM 18555</strain>
    </source>
</reference>
<evidence type="ECO:0000313" key="2">
    <source>
        <dbReference type="Proteomes" id="UP000294737"/>
    </source>
</evidence>
<comment type="caution">
    <text evidence="1">The sequence shown here is derived from an EMBL/GenBank/DDBJ whole genome shotgun (WGS) entry which is preliminary data.</text>
</comment>
<dbReference type="Proteomes" id="UP000294737">
    <property type="component" value="Unassembled WGS sequence"/>
</dbReference>
<accession>A0A4R6G5M5</accession>
<dbReference type="PROSITE" id="PS51257">
    <property type="entry name" value="PROKAR_LIPOPROTEIN"/>
    <property type="match status" value="1"/>
</dbReference>
<evidence type="ECO:0008006" key="3">
    <source>
        <dbReference type="Google" id="ProtNLM"/>
    </source>
</evidence>
<gene>
    <name evidence="1" type="ORF">EV677_1905</name>
</gene>
<dbReference type="Gene3D" id="3.40.50.1820">
    <property type="entry name" value="alpha/beta hydrolase"/>
    <property type="match status" value="1"/>
</dbReference>
<dbReference type="OrthoDB" id="5451115at2"/>
<dbReference type="SUPFAM" id="SSF53474">
    <property type="entry name" value="alpha/beta-Hydrolases"/>
    <property type="match status" value="1"/>
</dbReference>
<dbReference type="EMBL" id="SNWF01000005">
    <property type="protein sequence ID" value="TDN89841.1"/>
    <property type="molecule type" value="Genomic_DNA"/>
</dbReference>
<dbReference type="AlphaFoldDB" id="A0A4R6G5M5"/>
<proteinExistence type="predicted"/>
<organism evidence="1 2">
    <name type="scientific">Herminiimonas fonticola</name>
    <dbReference type="NCBI Taxonomy" id="303380"/>
    <lineage>
        <taxon>Bacteria</taxon>
        <taxon>Pseudomonadati</taxon>
        <taxon>Pseudomonadota</taxon>
        <taxon>Betaproteobacteria</taxon>
        <taxon>Burkholderiales</taxon>
        <taxon>Oxalobacteraceae</taxon>
        <taxon>Herminiimonas</taxon>
    </lineage>
</organism>
<protein>
    <recommendedName>
        <fullName evidence="3">Alpha/beta hydrolase</fullName>
    </recommendedName>
</protein>
<keyword evidence="2" id="KW-1185">Reference proteome</keyword>
<name>A0A4R6G5M5_9BURK</name>